<reference evidence="2 3" key="1">
    <citation type="submission" date="2017-09" db="EMBL/GenBank/DDBJ databases">
        <title>Sphingomonas spermidinifaciens 9NM-10, whole genome shotgun sequence.</title>
        <authorList>
            <person name="Feng G."/>
            <person name="Zhu H."/>
        </authorList>
    </citation>
    <scope>NUCLEOTIDE SEQUENCE [LARGE SCALE GENOMIC DNA]</scope>
    <source>
        <strain evidence="2 3">9NM-10</strain>
    </source>
</reference>
<proteinExistence type="predicted"/>
<dbReference type="InterPro" id="IPR022060">
    <property type="entry name" value="DUF3616"/>
</dbReference>
<evidence type="ECO:0000313" key="2">
    <source>
        <dbReference type="EMBL" id="PCD02042.1"/>
    </source>
</evidence>
<feature type="domain" description="DUF3616" evidence="1">
    <location>
        <begin position="49"/>
        <end position="370"/>
    </location>
</feature>
<comment type="caution">
    <text evidence="2">The sequence shown here is derived from an EMBL/GenBank/DDBJ whole genome shotgun (WGS) entry which is preliminary data.</text>
</comment>
<evidence type="ECO:0000313" key="3">
    <source>
        <dbReference type="Proteomes" id="UP000218366"/>
    </source>
</evidence>
<dbReference type="EMBL" id="NWMW01000002">
    <property type="protein sequence ID" value="PCD02042.1"/>
    <property type="molecule type" value="Genomic_DNA"/>
</dbReference>
<accession>A0A2A4B280</accession>
<sequence>MPARSQRRCPLLPRQSFNAARLPAPRAAIGHLRLEFAGAPDEEDHPINDLSGAAFVGTTLFVAGDEGARIERLVPTAPGVWGEHRAFDLAALLGLEGEGEIDVEGLAYAEDDWLWVTGSHARTRPKPKRREGEDGAARIDVARMADLKDTQARCLLARLPLAVGADGRVAPVARDGKRRAGHVKLTKGHGSKLARLFAEHPLTGPFTRIAAKEGGLDIEGIAVAGGRVALGLRGPVVADFALIAEPVIVPRKRGRLTVGPDLALRLVDLDGMGIRDLKLDGDDLVILAGPTQAIDGRCAVFRWEGWRHDLPTNATEAAVHRPRHLFDLPVRMGFDRPEAIEWLPGGAGRRLVVLHDGPCPDRVDPTRCAVTGDVIALAG</sequence>
<dbReference type="OrthoDB" id="423529at2"/>
<keyword evidence="3" id="KW-1185">Reference proteome</keyword>
<evidence type="ECO:0000259" key="1">
    <source>
        <dbReference type="Pfam" id="PF12275"/>
    </source>
</evidence>
<dbReference type="Pfam" id="PF12275">
    <property type="entry name" value="DUF3616"/>
    <property type="match status" value="1"/>
</dbReference>
<dbReference type="Proteomes" id="UP000218366">
    <property type="component" value="Unassembled WGS sequence"/>
</dbReference>
<protein>
    <recommendedName>
        <fullName evidence="1">DUF3616 domain-containing protein</fullName>
    </recommendedName>
</protein>
<dbReference type="AlphaFoldDB" id="A0A2A4B280"/>
<name>A0A2A4B280_9SPHN</name>
<organism evidence="2 3">
    <name type="scientific">Sphingomonas spermidinifaciens</name>
    <dbReference type="NCBI Taxonomy" id="1141889"/>
    <lineage>
        <taxon>Bacteria</taxon>
        <taxon>Pseudomonadati</taxon>
        <taxon>Pseudomonadota</taxon>
        <taxon>Alphaproteobacteria</taxon>
        <taxon>Sphingomonadales</taxon>
        <taxon>Sphingomonadaceae</taxon>
        <taxon>Sphingomonas</taxon>
    </lineage>
</organism>
<gene>
    <name evidence="2" type="ORF">COC42_11185</name>
</gene>